<dbReference type="HOGENOM" id="CLU_123373_1_0_11"/>
<dbReference type="Proteomes" id="UP000000849">
    <property type="component" value="Chromosome"/>
</dbReference>
<evidence type="ECO:0000313" key="2">
    <source>
        <dbReference type="EMBL" id="ADG73691.1"/>
    </source>
</evidence>
<keyword evidence="3" id="KW-1185">Reference proteome</keyword>
<dbReference type="EMBL" id="CP001964">
    <property type="protein sequence ID" value="ADG73691.1"/>
    <property type="molecule type" value="Genomic_DNA"/>
</dbReference>
<accession>D5UJG8</accession>
<dbReference type="SUPFAM" id="SSF55961">
    <property type="entry name" value="Bet v1-like"/>
    <property type="match status" value="1"/>
</dbReference>
<dbReference type="Gene3D" id="3.30.530.20">
    <property type="match status" value="1"/>
</dbReference>
<feature type="region of interest" description="Disordered" evidence="1">
    <location>
        <begin position="1"/>
        <end position="24"/>
    </location>
</feature>
<dbReference type="OrthoDB" id="4823586at2"/>
<gene>
    <name evidence="2" type="ordered locus">Cfla_0781</name>
</gene>
<evidence type="ECO:0000313" key="3">
    <source>
        <dbReference type="Proteomes" id="UP000000849"/>
    </source>
</evidence>
<sequence>MTQERTSPHTAPHTPQHARRDVPVHEHGTAVVTRALDVPADVAWQALTDARRHEAWVPLTRVRTDGPPRLGTQVRAVSGPGARRGWPGVVDRMVVTRYDPPVSQPESPSAATPGVSAGVAEFTKQGPLLVGTATIVVLPTSPTTCRVTWSEHVPLAGPLPATWTSRLTAPLLSAMLRVVLGRATRDLTTTGT</sequence>
<dbReference type="InterPro" id="IPR023393">
    <property type="entry name" value="START-like_dom_sf"/>
</dbReference>
<proteinExistence type="predicted"/>
<reference evidence="2 3" key="1">
    <citation type="journal article" date="2010" name="Stand. Genomic Sci.">
        <title>Complete genome sequence of Cellulomonas flavigena type strain (134).</title>
        <authorList>
            <person name="Abt B."/>
            <person name="Foster B."/>
            <person name="Lapidus A."/>
            <person name="Clum A."/>
            <person name="Sun H."/>
            <person name="Pukall R."/>
            <person name="Lucas S."/>
            <person name="Glavina Del Rio T."/>
            <person name="Nolan M."/>
            <person name="Tice H."/>
            <person name="Cheng J.F."/>
            <person name="Pitluck S."/>
            <person name="Liolios K."/>
            <person name="Ivanova N."/>
            <person name="Mavromatis K."/>
            <person name="Ovchinnikova G."/>
            <person name="Pati A."/>
            <person name="Goodwin L."/>
            <person name="Chen A."/>
            <person name="Palaniappan K."/>
            <person name="Land M."/>
            <person name="Hauser L."/>
            <person name="Chang Y.J."/>
            <person name="Jeffries C.D."/>
            <person name="Rohde M."/>
            <person name="Goker M."/>
            <person name="Woyke T."/>
            <person name="Bristow J."/>
            <person name="Eisen J.A."/>
            <person name="Markowitz V."/>
            <person name="Hugenholtz P."/>
            <person name="Kyrpides N.C."/>
            <person name="Klenk H.P."/>
        </authorList>
    </citation>
    <scope>NUCLEOTIDE SEQUENCE [LARGE SCALE GENOMIC DNA]</scope>
    <source>
        <strain evidence="3">ATCC 482 / DSM 20109 / BCRC 11376 / JCM 18109 / NBRC 3775 / NCIMB 8073 / NRS 134</strain>
    </source>
</reference>
<dbReference type="STRING" id="446466.Cfla_0781"/>
<dbReference type="RefSeq" id="WP_013116025.1">
    <property type="nucleotide sequence ID" value="NC_014151.1"/>
</dbReference>
<dbReference type="AlphaFoldDB" id="D5UJG8"/>
<dbReference type="KEGG" id="cfl:Cfla_0781"/>
<dbReference type="eggNOG" id="COG2867">
    <property type="taxonomic scope" value="Bacteria"/>
</dbReference>
<protein>
    <submittedName>
        <fullName evidence="2">Polyketide cyclase/dehydrase</fullName>
    </submittedName>
</protein>
<name>D5UJG8_CELFN</name>
<organism evidence="2 3">
    <name type="scientific">Cellulomonas flavigena (strain ATCC 482 / DSM 20109 / BCRC 11376 / JCM 18109 / NBRC 3775 / NCIMB 8073 / NRS 134)</name>
    <dbReference type="NCBI Taxonomy" id="446466"/>
    <lineage>
        <taxon>Bacteria</taxon>
        <taxon>Bacillati</taxon>
        <taxon>Actinomycetota</taxon>
        <taxon>Actinomycetes</taxon>
        <taxon>Micrococcales</taxon>
        <taxon>Cellulomonadaceae</taxon>
        <taxon>Cellulomonas</taxon>
    </lineage>
</organism>
<evidence type="ECO:0000256" key="1">
    <source>
        <dbReference type="SAM" id="MobiDB-lite"/>
    </source>
</evidence>